<reference evidence="7 8" key="1">
    <citation type="journal article" date="2018" name="IMA Fungus">
        <title>IMA Genome-F 9: Draft genome sequence of Annulohypoxylon stygium, Aspergillus mulundensis, Berkeleyomyces basicola (syn. Thielaviopsis basicola), Ceratocystis smalleyi, two Cercospora beticola strains, Coleophoma cylindrospora, Fusarium fracticaudum, Phialophora cf. hyalina, and Morchella septimelata.</title>
        <authorList>
            <person name="Wingfield B.D."/>
            <person name="Bills G.F."/>
            <person name="Dong Y."/>
            <person name="Huang W."/>
            <person name="Nel W.J."/>
            <person name="Swalarsk-Parry B.S."/>
            <person name="Vaghefi N."/>
            <person name="Wilken P.M."/>
            <person name="An Z."/>
            <person name="de Beer Z.W."/>
            <person name="De Vos L."/>
            <person name="Chen L."/>
            <person name="Duong T.A."/>
            <person name="Gao Y."/>
            <person name="Hammerbacher A."/>
            <person name="Kikkert J.R."/>
            <person name="Li Y."/>
            <person name="Li H."/>
            <person name="Li K."/>
            <person name="Li Q."/>
            <person name="Liu X."/>
            <person name="Ma X."/>
            <person name="Naidoo K."/>
            <person name="Pethybridge S.J."/>
            <person name="Sun J."/>
            <person name="Steenkamp E.T."/>
            <person name="van der Nest M.A."/>
            <person name="van Wyk S."/>
            <person name="Wingfield M.J."/>
            <person name="Xiong C."/>
            <person name="Yue Q."/>
            <person name="Zhang X."/>
        </authorList>
    </citation>
    <scope>NUCLEOTIDE SEQUENCE [LARGE SCALE GENOMIC DNA]</scope>
    <source>
        <strain evidence="7 8">DSM 5745</strain>
    </source>
</reference>
<dbReference type="STRING" id="1810919.A0A3D8SBQ0"/>
<evidence type="ECO:0000256" key="1">
    <source>
        <dbReference type="ARBA" id="ARBA00023015"/>
    </source>
</evidence>
<dbReference type="GO" id="GO:0008270">
    <property type="term" value="F:zinc ion binding"/>
    <property type="evidence" value="ECO:0007669"/>
    <property type="project" value="InterPro"/>
</dbReference>
<dbReference type="RefSeq" id="XP_026605130.1">
    <property type="nucleotide sequence ID" value="XM_026746134.1"/>
</dbReference>
<dbReference type="EMBL" id="PVWQ01000004">
    <property type="protein sequence ID" value="RDW83792.1"/>
    <property type="molecule type" value="Genomic_DNA"/>
</dbReference>
<feature type="region of interest" description="Disordered" evidence="5">
    <location>
        <begin position="557"/>
        <end position="580"/>
    </location>
</feature>
<evidence type="ECO:0000256" key="5">
    <source>
        <dbReference type="SAM" id="MobiDB-lite"/>
    </source>
</evidence>
<dbReference type="SUPFAM" id="SSF57701">
    <property type="entry name" value="Zn2/Cys6 DNA-binding domain"/>
    <property type="match status" value="1"/>
</dbReference>
<gene>
    <name evidence="7" type="ORF">DSM5745_04118</name>
</gene>
<feature type="domain" description="Zn(2)-C6 fungal-type" evidence="6">
    <location>
        <begin position="20"/>
        <end position="53"/>
    </location>
</feature>
<dbReference type="Pfam" id="PF00172">
    <property type="entry name" value="Zn_clus"/>
    <property type="match status" value="1"/>
</dbReference>
<evidence type="ECO:0000256" key="2">
    <source>
        <dbReference type="ARBA" id="ARBA00023125"/>
    </source>
</evidence>
<evidence type="ECO:0000259" key="6">
    <source>
        <dbReference type="PROSITE" id="PS50048"/>
    </source>
</evidence>
<feature type="compositionally biased region" description="Basic and acidic residues" evidence="5">
    <location>
        <begin position="101"/>
        <end position="114"/>
    </location>
</feature>
<dbReference type="PROSITE" id="PS00463">
    <property type="entry name" value="ZN2_CY6_FUNGAL_1"/>
    <property type="match status" value="1"/>
</dbReference>
<dbReference type="AlphaFoldDB" id="A0A3D8SBQ0"/>
<proteinExistence type="predicted"/>
<sequence>MFDDQVHPSKRRKVRKGTQSCWECKRRKVRCIFASAEHAICNNCRRRGTACVSQELEVPGTLDASSGNQGELAARLGRVEEVLERLANAGVRSSVGEAEDVDRQQPQEPTDTRAKANSTVPRPQISGSGKYDELCRELIAAWPSDDDLEVISSLPLGLLCIPLCWRTCTLGKNQSPSETLNLPLPCSHPVLIARRLLMLATHMQGVIPSAIQQLDDLGVPYREIMIRAVEQAIKLVTTNDELITSVEGLECVMLEVMYQNYAGNLHRAWMAVKRATTAAQVMGLHRASNLPPFRFLDQATRATFDADDVCFRLVQMDHYLSLMLGLPQTALEGRFAIPDDLSKFNHRGRLERLHCAVSGRIVRRNDAGTNDLQITREADNLLQIAAAEMPPQWWLSPSFSKESDLVDDTIRLMIQFTHYHLLARLHLPYMLRPSTYQTHEHSKAVAVYASRELLSRYIMFRSSNPVDYYCRGCDFLAFVATMILCLAHINSSTNSIPVLLKPLAYSRPTDRGMMEQTAEIIASTAAMEYNTSGAIAPKLTRIIRHLLDVESSAASGTVYSTSTSPTSANGEEGEIDGTVKHGGNALHIRIPYYGTIRLERGRGVEKVSRTTQLGQMQAMDEVFDEHPSDGMVTRAYDPVSRASGPGAENEMQGNDLPGSVPNEVLGLEIEPDHMFPDSETDWNVGDIDIALFDSLFRGIELPEVDAAGEAWM</sequence>
<dbReference type="InterPro" id="IPR036864">
    <property type="entry name" value="Zn2-C6_fun-type_DNA-bd_sf"/>
</dbReference>
<dbReference type="SMART" id="SM00066">
    <property type="entry name" value="GAL4"/>
    <property type="match status" value="1"/>
</dbReference>
<dbReference type="GO" id="GO:0000981">
    <property type="term" value="F:DNA-binding transcription factor activity, RNA polymerase II-specific"/>
    <property type="evidence" value="ECO:0007669"/>
    <property type="project" value="InterPro"/>
</dbReference>
<dbReference type="GO" id="GO:0003677">
    <property type="term" value="F:DNA binding"/>
    <property type="evidence" value="ECO:0007669"/>
    <property type="project" value="UniProtKB-KW"/>
</dbReference>
<name>A0A3D8SBQ0_9EURO</name>
<keyword evidence="4" id="KW-0539">Nucleus</keyword>
<evidence type="ECO:0000313" key="8">
    <source>
        <dbReference type="Proteomes" id="UP000256690"/>
    </source>
</evidence>
<dbReference type="OrthoDB" id="5392779at2759"/>
<keyword evidence="1" id="KW-0805">Transcription regulation</keyword>
<dbReference type="PANTHER" id="PTHR47840:SF4">
    <property type="entry name" value="ZN(II)2CYS6 TRANSCRIPTION FACTOR (EUROFUNG)"/>
    <property type="match status" value="1"/>
</dbReference>
<evidence type="ECO:0000256" key="4">
    <source>
        <dbReference type="ARBA" id="ARBA00023242"/>
    </source>
</evidence>
<dbReference type="PROSITE" id="PS50048">
    <property type="entry name" value="ZN2_CY6_FUNGAL_2"/>
    <property type="match status" value="1"/>
</dbReference>
<dbReference type="PANTHER" id="PTHR47840">
    <property type="entry name" value="ZN(II)2CYS6 TRANSCRIPTION FACTOR (EUROFUNG)-RELATED"/>
    <property type="match status" value="1"/>
</dbReference>
<dbReference type="Gene3D" id="4.10.240.10">
    <property type="entry name" value="Zn(2)-C6 fungal-type DNA-binding domain"/>
    <property type="match status" value="1"/>
</dbReference>
<dbReference type="CDD" id="cd00067">
    <property type="entry name" value="GAL4"/>
    <property type="match status" value="1"/>
</dbReference>
<evidence type="ECO:0000313" key="7">
    <source>
        <dbReference type="EMBL" id="RDW83792.1"/>
    </source>
</evidence>
<dbReference type="CDD" id="cd12148">
    <property type="entry name" value="fungal_TF_MHR"/>
    <property type="match status" value="1"/>
</dbReference>
<keyword evidence="8" id="KW-1185">Reference proteome</keyword>
<feature type="region of interest" description="Disordered" evidence="5">
    <location>
        <begin position="93"/>
        <end position="123"/>
    </location>
</feature>
<evidence type="ECO:0000256" key="3">
    <source>
        <dbReference type="ARBA" id="ARBA00023163"/>
    </source>
</evidence>
<accession>A0A3D8SBQ0</accession>
<feature type="compositionally biased region" description="Polar residues" evidence="5">
    <location>
        <begin position="557"/>
        <end position="569"/>
    </location>
</feature>
<keyword evidence="3" id="KW-0804">Transcription</keyword>
<dbReference type="Proteomes" id="UP000256690">
    <property type="component" value="Unassembled WGS sequence"/>
</dbReference>
<dbReference type="InterPro" id="IPR001138">
    <property type="entry name" value="Zn2Cys6_DnaBD"/>
</dbReference>
<dbReference type="GeneID" id="38114488"/>
<comment type="caution">
    <text evidence="7">The sequence shown here is derived from an EMBL/GenBank/DDBJ whole genome shotgun (WGS) entry which is preliminary data.</text>
</comment>
<keyword evidence="2" id="KW-0238">DNA-binding</keyword>
<organism evidence="7 8">
    <name type="scientific">Aspergillus mulundensis</name>
    <dbReference type="NCBI Taxonomy" id="1810919"/>
    <lineage>
        <taxon>Eukaryota</taxon>
        <taxon>Fungi</taxon>
        <taxon>Dikarya</taxon>
        <taxon>Ascomycota</taxon>
        <taxon>Pezizomycotina</taxon>
        <taxon>Eurotiomycetes</taxon>
        <taxon>Eurotiomycetidae</taxon>
        <taxon>Eurotiales</taxon>
        <taxon>Aspergillaceae</taxon>
        <taxon>Aspergillus</taxon>
        <taxon>Aspergillus subgen. Nidulantes</taxon>
    </lineage>
</organism>
<protein>
    <submittedName>
        <fullName evidence="7">Putative Zn(II)2Cys6 transcription factor</fullName>
    </submittedName>
</protein>